<dbReference type="InterPro" id="IPR051543">
    <property type="entry name" value="Serine_Peptidase_S9A"/>
</dbReference>
<proteinExistence type="inferred from homology"/>
<dbReference type="Pfam" id="PF00326">
    <property type="entry name" value="Peptidase_S9"/>
    <property type="match status" value="1"/>
</dbReference>
<accession>A0A9E7KLV9</accession>
<comment type="function">
    <text evidence="7">Serine peptidase whose precise substrate specificity remains unclear. Does not cleave peptides after a arginine or lysine residue. Regulates trans-Golgi network morphology and sorting by regulating the membrane binding of the AP-1 complex. May play a role in the regulation of synaptic vesicle exocytosis.</text>
</comment>
<keyword evidence="4" id="KW-0720">Serine protease</keyword>
<dbReference type="AlphaFoldDB" id="A0A9E7KLV9"/>
<dbReference type="GO" id="GO:0006508">
    <property type="term" value="P:proteolysis"/>
    <property type="evidence" value="ECO:0007669"/>
    <property type="project" value="UniProtKB-KW"/>
</dbReference>
<dbReference type="InterPro" id="IPR001375">
    <property type="entry name" value="Peptidase_S9_cat"/>
</dbReference>
<feature type="region of interest" description="Disordered" evidence="8">
    <location>
        <begin position="1"/>
        <end position="37"/>
    </location>
</feature>
<dbReference type="InterPro" id="IPR002470">
    <property type="entry name" value="Peptidase_S9A"/>
</dbReference>
<evidence type="ECO:0000256" key="6">
    <source>
        <dbReference type="ARBA" id="ARBA00042165"/>
    </source>
</evidence>
<dbReference type="SUPFAM" id="SSF140383">
    <property type="entry name" value="BSD domain-like"/>
    <property type="match status" value="1"/>
</dbReference>
<dbReference type="SUPFAM" id="SSF50993">
    <property type="entry name" value="Peptidase/esterase 'gauge' domain"/>
    <property type="match status" value="1"/>
</dbReference>
<evidence type="ECO:0000256" key="5">
    <source>
        <dbReference type="ARBA" id="ARBA00039290"/>
    </source>
</evidence>
<dbReference type="GO" id="GO:0009507">
    <property type="term" value="C:chloroplast"/>
    <property type="evidence" value="ECO:0007669"/>
    <property type="project" value="TreeGrafter"/>
</dbReference>
<dbReference type="InterPro" id="IPR029058">
    <property type="entry name" value="AB_hydrolase_fold"/>
</dbReference>
<dbReference type="InterPro" id="IPR005607">
    <property type="entry name" value="BSD_dom"/>
</dbReference>
<feature type="domain" description="BSD" evidence="9">
    <location>
        <begin position="147"/>
        <end position="199"/>
    </location>
</feature>
<dbReference type="PRINTS" id="PR00862">
    <property type="entry name" value="PROLIGOPTASE"/>
</dbReference>
<evidence type="ECO:0000256" key="1">
    <source>
        <dbReference type="ARBA" id="ARBA00005228"/>
    </source>
</evidence>
<evidence type="ECO:0000256" key="2">
    <source>
        <dbReference type="ARBA" id="ARBA00022670"/>
    </source>
</evidence>
<organism evidence="10 11">
    <name type="scientific">Musa troglodytarum</name>
    <name type="common">fe'i banana</name>
    <dbReference type="NCBI Taxonomy" id="320322"/>
    <lineage>
        <taxon>Eukaryota</taxon>
        <taxon>Viridiplantae</taxon>
        <taxon>Streptophyta</taxon>
        <taxon>Embryophyta</taxon>
        <taxon>Tracheophyta</taxon>
        <taxon>Spermatophyta</taxon>
        <taxon>Magnoliopsida</taxon>
        <taxon>Liliopsida</taxon>
        <taxon>Zingiberales</taxon>
        <taxon>Musaceae</taxon>
        <taxon>Musa</taxon>
    </lineage>
</organism>
<evidence type="ECO:0000256" key="8">
    <source>
        <dbReference type="SAM" id="MobiDB-lite"/>
    </source>
</evidence>
<dbReference type="InterPro" id="IPR035925">
    <property type="entry name" value="BSD_dom_sf"/>
</dbReference>
<gene>
    <name evidence="10" type="ORF">MUK42_16519</name>
</gene>
<dbReference type="SMART" id="SM00751">
    <property type="entry name" value="BSD"/>
    <property type="match status" value="1"/>
</dbReference>
<dbReference type="PANTHER" id="PTHR11757:SF12">
    <property type="entry name" value="PROLYL ENDOPEPTIDASE"/>
    <property type="match status" value="1"/>
</dbReference>
<dbReference type="Gene3D" id="1.10.3970.10">
    <property type="entry name" value="BSD domain"/>
    <property type="match status" value="1"/>
</dbReference>
<evidence type="ECO:0000313" key="10">
    <source>
        <dbReference type="EMBL" id="URE22101.1"/>
    </source>
</evidence>
<name>A0A9E7KLV9_9LILI</name>
<dbReference type="Proteomes" id="UP001055439">
    <property type="component" value="Chromosome 8"/>
</dbReference>
<dbReference type="EMBL" id="CP097510">
    <property type="protein sequence ID" value="URE22101.1"/>
    <property type="molecule type" value="Genomic_DNA"/>
</dbReference>
<dbReference type="GO" id="GO:0004252">
    <property type="term" value="F:serine-type endopeptidase activity"/>
    <property type="evidence" value="ECO:0007669"/>
    <property type="project" value="InterPro"/>
</dbReference>
<protein>
    <recommendedName>
        <fullName evidence="5">Prolyl endopeptidase-like</fullName>
    </recommendedName>
    <alternativeName>
        <fullName evidence="6">Prolylendopeptidase-like</fullName>
    </alternativeName>
</protein>
<dbReference type="Gene3D" id="2.130.10.120">
    <property type="entry name" value="Prolyl oligopeptidase, N-terminal domain"/>
    <property type="match status" value="1"/>
</dbReference>
<evidence type="ECO:0000256" key="4">
    <source>
        <dbReference type="ARBA" id="ARBA00022825"/>
    </source>
</evidence>
<sequence>MDLWQRAKGFAEEAAKRSQEISKEAAKRSQELTKGAAKFSQEFVSETAKKSKEIASEAAKKADLLRSEALRAAEQIKTLTVDLPIPMPSTVGQASNAAVVPEPGSDLERFGVTEELREFVKGITISTFRDFPMQDEPETSDVPTVSNVRQDLNEWQARHATLVLSTVKEISNFRYELCPRYMKERKFWRIYFILVDSHVAPFEKQYMEELKKKEEQKQIDSVKENPTALPPTAPDAKETELPKSSTSLTAEDLDAFLLGDLGSDDEGLDDGKDGLDDDFDKIGSTSILPLFDAYAAMLRGRAILSSPFPFLSSLFFSASASSASYSFCKRKPPYHPSLKPPVAKKIPFTCSAHGRTWEDPYRWMSDTGDPDLVDYLGRENAYADSFMADTFDIRRSLVGEMKSRMPDKVSTPPEHWGPWSYYQYIPEGREYPVLCRRLRHPDGYAKALLNYMRGCHREEILLDWNEIAEQFGMLEIYAGYVHIGTCRISLDHKFLAYTLDISGNESFTLQVKDLHSGHVIPNSKVEGVVSLAWAGDSSCLLYTVCDATQRPYRQCSIGILDGAGFRFGRSSAIYRKRYELLYGYYEHKRWQVYVIDTENMKDGLWLVRERVAGVQYFLEHHYGFFYILTNAPLESTSSAAEGYYLARCIAEKSLTAEWQVIVLPGQDVSFQDMDIFHGHLVLSIQQKGLPLFCSIDIPMSVNSEQPIKLENLNPWFFPVPSCLCSIVAGSNHDFMSSIYRVMPDIIVDYDMGKREFTILHQEEVVGLTEKGESDSYGVAFPFIFTITKSKKDESLEDGQQQSWTDLSEAFSCERIEVVSHDGFMVPLTIVRPQKAKHTNQSPGLLHGYGAYGEVLDKSWCSDHICLLSRGWVLAYADVRGGGGEGSLHQSGTRACKMNSIYDFTACGMYLVNEGFVHKNKLAAIGCSAGGLLVAAAINIYHSLFSAVILKVPFLDICNTMLNPCLPLTILDYDEFGDPRNQADFEIIHHYSPFDNITQGCYPSVLVTASFHDSRVGVWEAAKWVAQVREKTCPTCSQSVILKTNMSGGHFGEGGRYIHCEDVAFEYAFLIKAMGMLDDEKQSHYYQMDSFGKKC</sequence>
<evidence type="ECO:0000313" key="11">
    <source>
        <dbReference type="Proteomes" id="UP001055439"/>
    </source>
</evidence>
<comment type="similarity">
    <text evidence="1">Belongs to the peptidase S9A family.</text>
</comment>
<dbReference type="Gene3D" id="3.40.50.1820">
    <property type="entry name" value="alpha/beta hydrolase"/>
    <property type="match status" value="1"/>
</dbReference>
<evidence type="ECO:0000256" key="7">
    <source>
        <dbReference type="ARBA" id="ARBA00045448"/>
    </source>
</evidence>
<feature type="region of interest" description="Disordered" evidence="8">
    <location>
        <begin position="217"/>
        <end position="245"/>
    </location>
</feature>
<keyword evidence="3" id="KW-0378">Hydrolase</keyword>
<evidence type="ECO:0000259" key="9">
    <source>
        <dbReference type="SMART" id="SM00751"/>
    </source>
</evidence>
<reference evidence="10" key="1">
    <citation type="submission" date="2022-05" db="EMBL/GenBank/DDBJ databases">
        <title>The Musa troglodytarum L. genome provides insights into the mechanism of non-climacteric behaviour and enrichment of carotenoids.</title>
        <authorList>
            <person name="Wang J."/>
        </authorList>
    </citation>
    <scope>NUCLEOTIDE SEQUENCE</scope>
    <source>
        <tissue evidence="10">Leaf</tissue>
    </source>
</reference>
<feature type="compositionally biased region" description="Basic and acidic residues" evidence="8">
    <location>
        <begin position="9"/>
        <end position="31"/>
    </location>
</feature>
<keyword evidence="11" id="KW-1185">Reference proteome</keyword>
<evidence type="ECO:0000256" key="3">
    <source>
        <dbReference type="ARBA" id="ARBA00022801"/>
    </source>
</evidence>
<dbReference type="Pfam" id="PF03909">
    <property type="entry name" value="BSD"/>
    <property type="match status" value="1"/>
</dbReference>
<dbReference type="InterPro" id="IPR023302">
    <property type="entry name" value="Pept_S9A_N"/>
</dbReference>
<dbReference type="Pfam" id="PF02897">
    <property type="entry name" value="Peptidase_S9_N"/>
    <property type="match status" value="1"/>
</dbReference>
<dbReference type="PANTHER" id="PTHR11757">
    <property type="entry name" value="PROTEASE FAMILY S9A OLIGOPEPTIDASE"/>
    <property type="match status" value="1"/>
</dbReference>
<dbReference type="OrthoDB" id="248387at2759"/>
<keyword evidence="2" id="KW-0645">Protease</keyword>
<dbReference type="SUPFAM" id="SSF53474">
    <property type="entry name" value="alpha/beta-Hydrolases"/>
    <property type="match status" value="1"/>
</dbReference>